<dbReference type="Pfam" id="PF05605">
    <property type="entry name" value="zf-Di19"/>
    <property type="match status" value="1"/>
</dbReference>
<proteinExistence type="inferred from homology"/>
<name>A0A7M5UY62_9CNID</name>
<feature type="compositionally biased region" description="Basic and acidic residues" evidence="9">
    <location>
        <begin position="447"/>
        <end position="459"/>
    </location>
</feature>
<dbReference type="Pfam" id="PF00569">
    <property type="entry name" value="ZZ"/>
    <property type="match status" value="1"/>
</dbReference>
<dbReference type="GO" id="GO:0099536">
    <property type="term" value="P:synaptic signaling"/>
    <property type="evidence" value="ECO:0007669"/>
    <property type="project" value="TreeGrafter"/>
</dbReference>
<feature type="domain" description="ZZ-type" evidence="10">
    <location>
        <begin position="4"/>
        <end position="60"/>
    </location>
</feature>
<feature type="region of interest" description="Disordered" evidence="9">
    <location>
        <begin position="434"/>
        <end position="459"/>
    </location>
</feature>
<feature type="region of interest" description="Disordered" evidence="9">
    <location>
        <begin position="338"/>
        <end position="386"/>
    </location>
</feature>
<dbReference type="Gene3D" id="3.30.60.90">
    <property type="match status" value="1"/>
</dbReference>
<dbReference type="GeneID" id="136814392"/>
<comment type="similarity">
    <text evidence="2">Belongs to the KCMF1 family.</text>
</comment>
<dbReference type="PROSITE" id="PS01357">
    <property type="entry name" value="ZF_ZZ_1"/>
    <property type="match status" value="1"/>
</dbReference>
<feature type="compositionally biased region" description="Low complexity" evidence="9">
    <location>
        <begin position="256"/>
        <end position="268"/>
    </location>
</feature>
<dbReference type="GO" id="GO:0045202">
    <property type="term" value="C:synapse"/>
    <property type="evidence" value="ECO:0007669"/>
    <property type="project" value="GOC"/>
</dbReference>
<evidence type="ECO:0000256" key="4">
    <source>
        <dbReference type="ARBA" id="ARBA00022679"/>
    </source>
</evidence>
<evidence type="ECO:0000313" key="11">
    <source>
        <dbReference type="EnsemblMetazoa" id="CLYHEMP003151.1"/>
    </source>
</evidence>
<evidence type="ECO:0000313" key="12">
    <source>
        <dbReference type="Proteomes" id="UP000594262"/>
    </source>
</evidence>
<feature type="compositionally biased region" description="Basic and acidic residues" evidence="9">
    <location>
        <begin position="372"/>
        <end position="386"/>
    </location>
</feature>
<feature type="compositionally biased region" description="Polar residues" evidence="9">
    <location>
        <begin position="269"/>
        <end position="288"/>
    </location>
</feature>
<reference evidence="11" key="1">
    <citation type="submission" date="2021-01" db="UniProtKB">
        <authorList>
            <consortium name="EnsemblMetazoa"/>
        </authorList>
    </citation>
    <scope>IDENTIFICATION</scope>
</reference>
<feature type="region of interest" description="Disordered" evidence="9">
    <location>
        <begin position="155"/>
        <end position="194"/>
    </location>
</feature>
<comment type="catalytic activity">
    <reaction evidence="1">
        <text>S-ubiquitinyl-[E2 ubiquitin-conjugating enzyme]-L-cysteine + [acceptor protein]-L-lysine = [E2 ubiquitin-conjugating enzyme]-L-cysteine + N(6)-ubiquitinyl-[acceptor protein]-L-lysine.</text>
        <dbReference type="EC" id="2.3.2.27"/>
    </reaction>
</comment>
<dbReference type="EnsemblMetazoa" id="CLYHEMT003151.1">
    <property type="protein sequence ID" value="CLYHEMP003151.1"/>
    <property type="gene ID" value="CLYHEMG003151"/>
</dbReference>
<evidence type="ECO:0000256" key="1">
    <source>
        <dbReference type="ARBA" id="ARBA00000900"/>
    </source>
</evidence>
<evidence type="ECO:0000256" key="6">
    <source>
        <dbReference type="ARBA" id="ARBA00022771"/>
    </source>
</evidence>
<feature type="compositionally biased region" description="Low complexity" evidence="9">
    <location>
        <begin position="170"/>
        <end position="190"/>
    </location>
</feature>
<protein>
    <recommendedName>
        <fullName evidence="3">RING-type E3 ubiquitin transferase</fullName>
        <ecNumber evidence="3">2.3.2.27</ecNumber>
    </recommendedName>
</protein>
<organism evidence="11 12">
    <name type="scientific">Clytia hemisphaerica</name>
    <dbReference type="NCBI Taxonomy" id="252671"/>
    <lineage>
        <taxon>Eukaryota</taxon>
        <taxon>Metazoa</taxon>
        <taxon>Cnidaria</taxon>
        <taxon>Hydrozoa</taxon>
        <taxon>Hydroidolina</taxon>
        <taxon>Leptothecata</taxon>
        <taxon>Obeliida</taxon>
        <taxon>Clytiidae</taxon>
        <taxon>Clytia</taxon>
    </lineage>
</organism>
<keyword evidence="5" id="KW-0479">Metal-binding</keyword>
<dbReference type="PROSITE" id="PS50135">
    <property type="entry name" value="ZF_ZZ_2"/>
    <property type="match status" value="1"/>
</dbReference>
<dbReference type="EC" id="2.3.2.27" evidence="3"/>
<dbReference type="GO" id="GO:0061630">
    <property type="term" value="F:ubiquitin protein ligase activity"/>
    <property type="evidence" value="ECO:0007669"/>
    <property type="project" value="UniProtKB-EC"/>
</dbReference>
<evidence type="ECO:0000256" key="2">
    <source>
        <dbReference type="ARBA" id="ARBA00010938"/>
    </source>
</evidence>
<evidence type="ECO:0000256" key="3">
    <source>
        <dbReference type="ARBA" id="ARBA00012483"/>
    </source>
</evidence>
<keyword evidence="6 8" id="KW-0863">Zinc-finger</keyword>
<dbReference type="InterPro" id="IPR000433">
    <property type="entry name" value="Znf_ZZ"/>
</dbReference>
<evidence type="ECO:0000256" key="8">
    <source>
        <dbReference type="PROSITE-ProRule" id="PRU00228"/>
    </source>
</evidence>
<dbReference type="InterPro" id="IPR008598">
    <property type="entry name" value="Di19_Zn-bd"/>
</dbReference>
<dbReference type="RefSeq" id="XP_066927031.1">
    <property type="nucleotide sequence ID" value="XM_067070930.1"/>
</dbReference>
<dbReference type="OrthoDB" id="7873042at2759"/>
<dbReference type="PANTHER" id="PTHR12268:SF13">
    <property type="entry name" value="E3 UBIQUITIN-PROTEIN LIGASE KCMF1"/>
    <property type="match status" value="1"/>
</dbReference>
<dbReference type="InterPro" id="IPR050774">
    <property type="entry name" value="KCMF1/Dystrophin"/>
</dbReference>
<keyword evidence="12" id="KW-1185">Reference proteome</keyword>
<keyword evidence="4" id="KW-0808">Transferase</keyword>
<dbReference type="InterPro" id="IPR043145">
    <property type="entry name" value="Znf_ZZ_sf"/>
</dbReference>
<feature type="region of interest" description="Disordered" evidence="9">
    <location>
        <begin position="244"/>
        <end position="290"/>
    </location>
</feature>
<dbReference type="SUPFAM" id="SSF57850">
    <property type="entry name" value="RING/U-box"/>
    <property type="match status" value="1"/>
</dbReference>
<keyword evidence="7" id="KW-0862">Zinc</keyword>
<dbReference type="GO" id="GO:0005886">
    <property type="term" value="C:plasma membrane"/>
    <property type="evidence" value="ECO:0007669"/>
    <property type="project" value="TreeGrafter"/>
</dbReference>
<dbReference type="PANTHER" id="PTHR12268">
    <property type="entry name" value="E3 UBIQUITIN-PROTEIN LIGASE KCMF1"/>
    <property type="match status" value="1"/>
</dbReference>
<dbReference type="GO" id="GO:0008270">
    <property type="term" value="F:zinc ion binding"/>
    <property type="evidence" value="ECO:0007669"/>
    <property type="project" value="UniProtKB-KW"/>
</dbReference>
<evidence type="ECO:0000256" key="9">
    <source>
        <dbReference type="SAM" id="MobiDB-lite"/>
    </source>
</evidence>
<evidence type="ECO:0000259" key="10">
    <source>
        <dbReference type="PROSITE" id="PS50135"/>
    </source>
</evidence>
<evidence type="ECO:0000256" key="5">
    <source>
        <dbReference type="ARBA" id="ARBA00022723"/>
    </source>
</evidence>
<accession>A0A7M5UY62</accession>
<dbReference type="SMART" id="SM00291">
    <property type="entry name" value="ZnF_ZZ"/>
    <property type="match status" value="1"/>
</dbReference>
<evidence type="ECO:0000256" key="7">
    <source>
        <dbReference type="ARBA" id="ARBA00022833"/>
    </source>
</evidence>
<dbReference type="Proteomes" id="UP000594262">
    <property type="component" value="Unplaced"/>
</dbReference>
<dbReference type="CDD" id="cd02338">
    <property type="entry name" value="ZZ_PCMF_like"/>
    <property type="match status" value="1"/>
</dbReference>
<sequence>MSRHEGVSCDSCNKGNFRGKRYKCLICFDYDLCSNCHDAGTTTTQHTSNHPMQCIITRSDFELFYGGESLQYDNPASYSFVCPHCGKLGYSELQLLEHVNTDHSSVSTEVICPVCAALPGGDPNHVTDDLSNHLAQEHRSRTRDMDVGRNIRRIFHPVRSVPPPRSRRANQQLASNSSSSLTTTTNGNASFSSRDNIDPIAELLSQLSGVRRAAQQQNVSSTASQLQLLQQQLQFERQQVQQARERLERLPRKQQSSTSANATPSNSAVTVNVSSKNKQENSAPNEQCKSLLDQHYKEISKEEESKEKLHERQNRELFTKELVYSLLSPEFNSLNLSTSVKRRSDNSKKDNKENEQSECDISTKQGGLDEDCMAKDQDGQDKDEIVVKRTSINQGLVVENNDVGAAASEPLLASATGSSEASASDGFCAERARLSKQRAAESMTSDETSRNSRSDESVS</sequence>
<dbReference type="AlphaFoldDB" id="A0A7M5UY62"/>
<feature type="compositionally biased region" description="Basic and acidic residues" evidence="9">
    <location>
        <begin position="342"/>
        <end position="355"/>
    </location>
</feature>